<keyword evidence="3" id="KW-0732">Signal</keyword>
<evidence type="ECO:0000313" key="6">
    <source>
        <dbReference type="Proteomes" id="UP000598297"/>
    </source>
</evidence>
<dbReference type="EMBL" id="JAAAHS010000240">
    <property type="protein sequence ID" value="NBE54682.1"/>
    <property type="molecule type" value="Genomic_DNA"/>
</dbReference>
<sequence>MRKALATALLLPTAAVALTGCGLFGPTTYEPEERAAIEVDAGEEFTLSVPANPAIAEYWYLVKPHPDRDVVERVGKRLETEPSDPDVIGDGDGTLYFDFKGVRPGTTEIKLLHCPAVVCTGTKDNPEPHPTSSMYAPVPTATGTPGNDPAYFIYKVTVR</sequence>
<keyword evidence="2" id="KW-0789">Thiol protease inhibitor</keyword>
<dbReference type="SUPFAM" id="SSF141066">
    <property type="entry name" value="ICP-like"/>
    <property type="match status" value="1"/>
</dbReference>
<evidence type="ECO:0000259" key="4">
    <source>
        <dbReference type="Pfam" id="PF09394"/>
    </source>
</evidence>
<organism evidence="5 6">
    <name type="scientific">Streptomyces boluensis</name>
    <dbReference type="NCBI Taxonomy" id="1775135"/>
    <lineage>
        <taxon>Bacteria</taxon>
        <taxon>Bacillati</taxon>
        <taxon>Actinomycetota</taxon>
        <taxon>Actinomycetes</taxon>
        <taxon>Kitasatosporales</taxon>
        <taxon>Streptomycetaceae</taxon>
        <taxon>Streptomyces</taxon>
    </lineage>
</organism>
<accession>A0A964XPE2</accession>
<keyword evidence="1" id="KW-0646">Protease inhibitor</keyword>
<comment type="caution">
    <text evidence="5">The sequence shown here is derived from an EMBL/GenBank/DDBJ whole genome shotgun (WGS) entry which is preliminary data.</text>
</comment>
<gene>
    <name evidence="5" type="ORF">GUY60_25310</name>
</gene>
<feature type="chain" id="PRO_5037604314" description="Proteinase inhibitor I42 chagasin domain-containing protein" evidence="3">
    <location>
        <begin position="18"/>
        <end position="159"/>
    </location>
</feature>
<feature type="signal peptide" evidence="3">
    <location>
        <begin position="1"/>
        <end position="17"/>
    </location>
</feature>
<evidence type="ECO:0000256" key="1">
    <source>
        <dbReference type="ARBA" id="ARBA00022690"/>
    </source>
</evidence>
<reference evidence="5" key="1">
    <citation type="submission" date="2020-01" db="EMBL/GenBank/DDBJ databases">
        <title>Whole-genome analyses of novel actinobacteria.</title>
        <authorList>
            <person name="Sahin N."/>
        </authorList>
    </citation>
    <scope>NUCLEOTIDE SEQUENCE</scope>
    <source>
        <strain evidence="5">YC537</strain>
    </source>
</reference>
<dbReference type="Gene3D" id="2.60.40.2020">
    <property type="match status" value="1"/>
</dbReference>
<dbReference type="AlphaFoldDB" id="A0A964XPE2"/>
<evidence type="ECO:0000256" key="3">
    <source>
        <dbReference type="SAM" id="SignalP"/>
    </source>
</evidence>
<protein>
    <recommendedName>
        <fullName evidence="4">Proteinase inhibitor I42 chagasin domain-containing protein</fullName>
    </recommendedName>
</protein>
<evidence type="ECO:0000313" key="5">
    <source>
        <dbReference type="EMBL" id="NBE54682.1"/>
    </source>
</evidence>
<dbReference type="InterPro" id="IPR036331">
    <property type="entry name" value="Chagasin-like_sf"/>
</dbReference>
<dbReference type="Proteomes" id="UP000598297">
    <property type="component" value="Unassembled WGS sequence"/>
</dbReference>
<keyword evidence="6" id="KW-1185">Reference proteome</keyword>
<dbReference type="InterPro" id="IPR018990">
    <property type="entry name" value="Prot_inh_I42_chagasin"/>
</dbReference>
<dbReference type="Pfam" id="PF09394">
    <property type="entry name" value="Inhibitor_I42"/>
    <property type="match status" value="1"/>
</dbReference>
<proteinExistence type="predicted"/>
<evidence type="ECO:0000256" key="2">
    <source>
        <dbReference type="ARBA" id="ARBA00022704"/>
    </source>
</evidence>
<dbReference type="PROSITE" id="PS51257">
    <property type="entry name" value="PROKAR_LIPOPROTEIN"/>
    <property type="match status" value="1"/>
</dbReference>
<dbReference type="RefSeq" id="WP_161701730.1">
    <property type="nucleotide sequence ID" value="NZ_JAAAHS010000240.1"/>
</dbReference>
<name>A0A964XPE2_9ACTN</name>
<dbReference type="OrthoDB" id="4213880at2"/>
<dbReference type="GO" id="GO:0004869">
    <property type="term" value="F:cysteine-type endopeptidase inhibitor activity"/>
    <property type="evidence" value="ECO:0007669"/>
    <property type="project" value="UniProtKB-KW"/>
</dbReference>
<feature type="domain" description="Proteinase inhibitor I42 chagasin" evidence="4">
    <location>
        <begin position="39"/>
        <end position="111"/>
    </location>
</feature>